<keyword evidence="1" id="KW-1133">Transmembrane helix</keyword>
<dbReference type="Proteomes" id="UP000187209">
    <property type="component" value="Unassembled WGS sequence"/>
</dbReference>
<evidence type="ECO:0000313" key="2">
    <source>
        <dbReference type="EMBL" id="OMJ67024.1"/>
    </source>
</evidence>
<keyword evidence="1" id="KW-0812">Transmembrane</keyword>
<reference evidence="2 3" key="1">
    <citation type="submission" date="2016-11" db="EMBL/GenBank/DDBJ databases">
        <title>The macronuclear genome of Stentor coeruleus: a giant cell with tiny introns.</title>
        <authorList>
            <person name="Slabodnick M."/>
            <person name="Ruby J.G."/>
            <person name="Reiff S.B."/>
            <person name="Swart E.C."/>
            <person name="Gosai S."/>
            <person name="Prabakaran S."/>
            <person name="Witkowska E."/>
            <person name="Larue G.E."/>
            <person name="Fisher S."/>
            <person name="Freeman R.M."/>
            <person name="Gunawardena J."/>
            <person name="Chu W."/>
            <person name="Stover N.A."/>
            <person name="Gregory B.D."/>
            <person name="Nowacki M."/>
            <person name="Derisi J."/>
            <person name="Roy S.W."/>
            <person name="Marshall W.F."/>
            <person name="Sood P."/>
        </authorList>
    </citation>
    <scope>NUCLEOTIDE SEQUENCE [LARGE SCALE GENOMIC DNA]</scope>
    <source>
        <strain evidence="2">WM001</strain>
    </source>
</reference>
<dbReference type="EMBL" id="MPUH01001579">
    <property type="protein sequence ID" value="OMJ67024.1"/>
    <property type="molecule type" value="Genomic_DNA"/>
</dbReference>
<comment type="caution">
    <text evidence="2">The sequence shown here is derived from an EMBL/GenBank/DDBJ whole genome shotgun (WGS) entry which is preliminary data.</text>
</comment>
<name>A0A1R2AR70_9CILI</name>
<feature type="transmembrane region" description="Helical" evidence="1">
    <location>
        <begin position="12"/>
        <end position="32"/>
    </location>
</feature>
<gene>
    <name evidence="2" type="ORF">SteCoe_35925</name>
</gene>
<keyword evidence="3" id="KW-1185">Reference proteome</keyword>
<protein>
    <submittedName>
        <fullName evidence="2">Uncharacterized protein</fullName>
    </submittedName>
</protein>
<evidence type="ECO:0000256" key="1">
    <source>
        <dbReference type="SAM" id="Phobius"/>
    </source>
</evidence>
<organism evidence="2 3">
    <name type="scientific">Stentor coeruleus</name>
    <dbReference type="NCBI Taxonomy" id="5963"/>
    <lineage>
        <taxon>Eukaryota</taxon>
        <taxon>Sar</taxon>
        <taxon>Alveolata</taxon>
        <taxon>Ciliophora</taxon>
        <taxon>Postciliodesmatophora</taxon>
        <taxon>Heterotrichea</taxon>
        <taxon>Heterotrichida</taxon>
        <taxon>Stentoridae</taxon>
        <taxon>Stentor</taxon>
    </lineage>
</organism>
<keyword evidence="1" id="KW-0472">Membrane</keyword>
<sequence>MSNSFCVNYLLLISIGGVVVLTYIGILCACNVEELKVEERHDKAASVFISAAIYLFILIVMIGIKCRKRHIVVPQGYQALDEAS</sequence>
<proteinExistence type="predicted"/>
<accession>A0A1R2AR70</accession>
<feature type="transmembrane region" description="Helical" evidence="1">
    <location>
        <begin position="44"/>
        <end position="64"/>
    </location>
</feature>
<evidence type="ECO:0000313" key="3">
    <source>
        <dbReference type="Proteomes" id="UP000187209"/>
    </source>
</evidence>
<dbReference type="AlphaFoldDB" id="A0A1R2AR70"/>